<reference evidence="2" key="1">
    <citation type="submission" date="2020-05" db="EMBL/GenBank/DDBJ databases">
        <authorList>
            <person name="Chiriac C."/>
            <person name="Salcher M."/>
            <person name="Ghai R."/>
            <person name="Kavagutti S V."/>
        </authorList>
    </citation>
    <scope>NUCLEOTIDE SEQUENCE</scope>
</reference>
<protein>
    <submittedName>
        <fullName evidence="2">Uncharacterized protein</fullName>
    </submittedName>
</protein>
<feature type="region of interest" description="Disordered" evidence="1">
    <location>
        <begin position="700"/>
        <end position="732"/>
    </location>
</feature>
<evidence type="ECO:0000313" key="2">
    <source>
        <dbReference type="EMBL" id="CAB5221148.1"/>
    </source>
</evidence>
<feature type="compositionally biased region" description="Basic and acidic residues" evidence="1">
    <location>
        <begin position="584"/>
        <end position="595"/>
    </location>
</feature>
<evidence type="ECO:0000256" key="1">
    <source>
        <dbReference type="SAM" id="MobiDB-lite"/>
    </source>
</evidence>
<organism evidence="2">
    <name type="scientific">uncultured Caudovirales phage</name>
    <dbReference type="NCBI Taxonomy" id="2100421"/>
    <lineage>
        <taxon>Viruses</taxon>
        <taxon>Duplodnaviria</taxon>
        <taxon>Heunggongvirae</taxon>
        <taxon>Uroviricota</taxon>
        <taxon>Caudoviricetes</taxon>
        <taxon>Peduoviridae</taxon>
        <taxon>Maltschvirus</taxon>
        <taxon>Maltschvirus maltsch</taxon>
    </lineage>
</organism>
<sequence length="830" mass="90625">MKNFLSIFKSLKSQNKASTSDDSLDKGSSPDVEGLEKVLRLNNSAVPESSDPDGLPHPDDANFHKVTISGRPYWDLKPNLKSNEDSHLTNLFRGWAGKAKVSKNVSDNVSRLIENVLASPYKHLKAGATDIDPLKGIRTRHLKGALIDAGRDGGEYSVKDDGDGITLSATRHSSKGNNNVKQVTNWKIKNGQVTGVHTGDAESSGVESRGWDSSLDPRKKKVVGGNDGGGMEPPSGTHGTVEEQKPVKSAVEQVGSGVVRRLRRSEMSGLVSLAKSSLGKKAVTLKPTNWQERNRAFAHVDGAGELEKADDKFNQRIRDIADSYAASKNLKLNHDMPRVDVNPEFASRVASAYHDMQHTPSHPDTKKAYDALISETADQLHHLQRNGLKFSKITPGMENPYKAGSKDLFRDIEENGHIWYYPTESGFGTESAGASDHPLLAPVKDIHGNEMPANDAFRIVHDVFGHVKEKHGFGPKGEENAWQHHVQMYSPDAAKALTAETRGQNSWVNFGPHAENNRKNPANTVYADQKAGILPDWAHERDVSKPAQAATAPAGTDSPKPPAAPKTPSTVQKSLSCRFAKSQTLEKRSKNVREQTRNITEEQAIARRLQYAKRLGVDPLDREATKKRPDSYKGFPDQHGNALSYSAAFPVEHELAHAVMTPKGSNISSYTKDLSDNDSSPASKTAENIANQIENRIDRRAGVGVGEKGGKRAHANSMRFHPQLPVNTSDDNEKYKSAHNLKTFYDNNKEAAKHLGAAFGQKARQHIESFDSGAKFKEDGSIAEPAGVNAKINSRVAKKSEGSQPSKDLPHSQHIKGAAPCRYAKGRKNA</sequence>
<gene>
    <name evidence="2" type="ORF">UFOVP244_92</name>
</gene>
<accession>A0A6J7WWD1</accession>
<dbReference type="EMBL" id="LR798292">
    <property type="protein sequence ID" value="CAB5221148.1"/>
    <property type="molecule type" value="Genomic_DNA"/>
</dbReference>
<name>A0A6J7WWD1_9CAUD</name>
<feature type="region of interest" description="Disordered" evidence="1">
    <location>
        <begin position="777"/>
        <end position="830"/>
    </location>
</feature>
<feature type="region of interest" description="Disordered" evidence="1">
    <location>
        <begin position="195"/>
        <end position="251"/>
    </location>
</feature>
<proteinExistence type="predicted"/>
<feature type="region of interest" description="Disordered" evidence="1">
    <location>
        <begin position="542"/>
        <end position="595"/>
    </location>
</feature>
<feature type="region of interest" description="Disordered" evidence="1">
    <location>
        <begin position="14"/>
        <end position="34"/>
    </location>
</feature>